<dbReference type="SUPFAM" id="SSF51391">
    <property type="entry name" value="Thiamin phosphate synthase"/>
    <property type="match status" value="1"/>
</dbReference>
<dbReference type="InterPro" id="IPR036206">
    <property type="entry name" value="ThiamineP_synth_sf"/>
</dbReference>
<evidence type="ECO:0000313" key="2">
    <source>
        <dbReference type="EMBL" id="PZW46573.1"/>
    </source>
</evidence>
<reference evidence="2 3" key="1">
    <citation type="submission" date="2018-06" db="EMBL/GenBank/DDBJ databases">
        <title>Genomic Encyclopedia of Archaeal and Bacterial Type Strains, Phase II (KMG-II): from individual species to whole genera.</title>
        <authorList>
            <person name="Goeker M."/>
        </authorList>
    </citation>
    <scope>NUCLEOTIDE SEQUENCE [LARGE SCALE GENOMIC DNA]</scope>
    <source>
        <strain evidence="2 3">DSM 24525</strain>
    </source>
</reference>
<dbReference type="CDD" id="cd00564">
    <property type="entry name" value="TMP_TenI"/>
    <property type="match status" value="1"/>
</dbReference>
<dbReference type="GO" id="GO:0009228">
    <property type="term" value="P:thiamine biosynthetic process"/>
    <property type="evidence" value="ECO:0007669"/>
    <property type="project" value="UniProtKB-KW"/>
</dbReference>
<sequence>MPDARKAVPGLAPGRQRGVGGVLARDQAAGVLPGLARDCRAAGVALLVAGDGRAALRLRAGLHMPDRRATTGLLPFLAARRAGAPWARLTMAVHGRTSVARLQRLGADAGIVSPAFPTASHPGAPALGPHRWAGLAARVPCAMALGGISPSTAGRLPSRCAGLMAISAFVA</sequence>
<feature type="domain" description="Thiamine phosphate synthase/TenI" evidence="1">
    <location>
        <begin position="35"/>
        <end position="166"/>
    </location>
</feature>
<dbReference type="Proteomes" id="UP000249688">
    <property type="component" value="Unassembled WGS sequence"/>
</dbReference>
<comment type="caution">
    <text evidence="2">The sequence shown here is derived from an EMBL/GenBank/DDBJ whole genome shotgun (WGS) entry which is preliminary data.</text>
</comment>
<accession>A0A2W7IIV3</accession>
<name>A0A2W7IIV3_9PROT</name>
<dbReference type="AlphaFoldDB" id="A0A2W7IIV3"/>
<evidence type="ECO:0000313" key="3">
    <source>
        <dbReference type="Proteomes" id="UP000249688"/>
    </source>
</evidence>
<proteinExistence type="predicted"/>
<organism evidence="2 3">
    <name type="scientific">Humitalea rosea</name>
    <dbReference type="NCBI Taxonomy" id="990373"/>
    <lineage>
        <taxon>Bacteria</taxon>
        <taxon>Pseudomonadati</taxon>
        <taxon>Pseudomonadota</taxon>
        <taxon>Alphaproteobacteria</taxon>
        <taxon>Acetobacterales</taxon>
        <taxon>Roseomonadaceae</taxon>
        <taxon>Humitalea</taxon>
    </lineage>
</organism>
<evidence type="ECO:0000259" key="1">
    <source>
        <dbReference type="Pfam" id="PF02581"/>
    </source>
</evidence>
<protein>
    <submittedName>
        <fullName evidence="2">Thiamine-phosphate pyrophosphorylase</fullName>
    </submittedName>
</protein>
<dbReference type="InterPro" id="IPR013785">
    <property type="entry name" value="Aldolase_TIM"/>
</dbReference>
<dbReference type="EMBL" id="QKYU01000009">
    <property type="protein sequence ID" value="PZW46573.1"/>
    <property type="molecule type" value="Genomic_DNA"/>
</dbReference>
<dbReference type="InterPro" id="IPR022998">
    <property type="entry name" value="ThiamineP_synth_TenI"/>
</dbReference>
<dbReference type="Pfam" id="PF02581">
    <property type="entry name" value="TMP-TENI"/>
    <property type="match status" value="1"/>
</dbReference>
<dbReference type="Gene3D" id="3.20.20.70">
    <property type="entry name" value="Aldolase class I"/>
    <property type="match status" value="1"/>
</dbReference>
<gene>
    <name evidence="2" type="ORF">C8P66_10970</name>
</gene>
<keyword evidence="3" id="KW-1185">Reference proteome</keyword>